<dbReference type="SUPFAM" id="SSF49764">
    <property type="entry name" value="HSP20-like chaperones"/>
    <property type="match status" value="1"/>
</dbReference>
<dbReference type="HOGENOM" id="CLU_046737_4_2_5"/>
<keyword evidence="5" id="KW-0614">Plasmid</keyword>
<evidence type="ECO:0000256" key="1">
    <source>
        <dbReference type="ARBA" id="ARBA00023016"/>
    </source>
</evidence>
<dbReference type="InterPro" id="IPR002068">
    <property type="entry name" value="A-crystallin/Hsp20_dom"/>
</dbReference>
<keyword evidence="6" id="KW-1185">Reference proteome</keyword>
<dbReference type="PANTHER" id="PTHR47062:SF1">
    <property type="entry name" value="SMALL HEAT SHOCK PROTEIN IBPA"/>
    <property type="match status" value="1"/>
</dbReference>
<dbReference type="PANTHER" id="PTHR47062">
    <property type="match status" value="1"/>
</dbReference>
<evidence type="ECO:0000313" key="6">
    <source>
        <dbReference type="Proteomes" id="UP000001868"/>
    </source>
</evidence>
<dbReference type="InterPro" id="IPR008978">
    <property type="entry name" value="HSP20-like_chaperone"/>
</dbReference>
<keyword evidence="1 5" id="KW-0346">Stress response</keyword>
<gene>
    <name evidence="5" type="ordered locus">PHZ_p0089</name>
</gene>
<dbReference type="Pfam" id="PF00011">
    <property type="entry name" value="HSP20"/>
    <property type="match status" value="1"/>
</dbReference>
<dbReference type="AlphaFoldDB" id="B4RI57"/>
<evidence type="ECO:0000256" key="3">
    <source>
        <dbReference type="RuleBase" id="RU003616"/>
    </source>
</evidence>
<dbReference type="CDD" id="cd06470">
    <property type="entry name" value="ACD_IbpA-B_like"/>
    <property type="match status" value="1"/>
</dbReference>
<dbReference type="Gene3D" id="2.60.40.790">
    <property type="match status" value="1"/>
</dbReference>
<reference evidence="5 6" key="1">
    <citation type="journal article" date="2008" name="BMC Genomics">
        <title>Complete genome of Phenylobacterium zucineum - a novel facultative intracellular bacterium isolated from human erythroleukemia cell line K562.</title>
        <authorList>
            <person name="Luo Y."/>
            <person name="Xu X."/>
            <person name="Ding Z."/>
            <person name="Liu Z."/>
            <person name="Zhang B."/>
            <person name="Yan Z."/>
            <person name="Sun J."/>
            <person name="Hu S."/>
            <person name="Hu X."/>
        </authorList>
    </citation>
    <scope>NUCLEOTIDE SEQUENCE [LARGE SCALE GENOMIC DNA]</scope>
    <source>
        <strain evidence="6">HLK1</strain>
        <plasmid evidence="6">Plasmid pHLK1</plasmid>
    </source>
</reference>
<evidence type="ECO:0000259" key="4">
    <source>
        <dbReference type="PROSITE" id="PS01031"/>
    </source>
</evidence>
<comment type="similarity">
    <text evidence="2 3">Belongs to the small heat shock protein (HSP20) family.</text>
</comment>
<sequence length="158" mass="17457">MRMNTMTPMSGYRPMPSVDGALSLMDRAMSGSVPGLNWPPYNVVQADGDHYRIVLAVPGFRDGDLEIVSEPNRLTVSGRPQEVQEDGEVVYRGIAQQPFRRTFELADHVHVQNARLENGLLTLELVREIPEALKPKRIQITGSGQSAIGSGESEQKTQ</sequence>
<protein>
    <submittedName>
        <fullName evidence="5">Heat shock protein Hsp20</fullName>
    </submittedName>
</protein>
<proteinExistence type="inferred from homology"/>
<dbReference type="PROSITE" id="PS01031">
    <property type="entry name" value="SHSP"/>
    <property type="match status" value="1"/>
</dbReference>
<evidence type="ECO:0000313" key="5">
    <source>
        <dbReference type="EMBL" id="ACG80032.1"/>
    </source>
</evidence>
<geneLocation type="plasmid" evidence="6">
    <name>pHLK1</name>
</geneLocation>
<dbReference type="eggNOG" id="COG0071">
    <property type="taxonomic scope" value="Bacteria"/>
</dbReference>
<dbReference type="Proteomes" id="UP000001868">
    <property type="component" value="Plasmid pHLK1"/>
</dbReference>
<accession>B4RI57</accession>
<dbReference type="KEGG" id="pzu:PHZ_p0089"/>
<dbReference type="RefSeq" id="WP_012520332.1">
    <property type="nucleotide sequence ID" value="NC_011143.1"/>
</dbReference>
<dbReference type="InterPro" id="IPR037913">
    <property type="entry name" value="ACD_IbpA/B"/>
</dbReference>
<evidence type="ECO:0000256" key="2">
    <source>
        <dbReference type="PROSITE-ProRule" id="PRU00285"/>
    </source>
</evidence>
<dbReference type="EMBL" id="CP000748">
    <property type="protein sequence ID" value="ACG80032.1"/>
    <property type="molecule type" value="Genomic_DNA"/>
</dbReference>
<name>B4RI57_PHEZH</name>
<feature type="domain" description="SHSP" evidence="4">
    <location>
        <begin position="32"/>
        <end position="143"/>
    </location>
</feature>
<organism evidence="5 6">
    <name type="scientific">Phenylobacterium zucineum (strain HLK1)</name>
    <dbReference type="NCBI Taxonomy" id="450851"/>
    <lineage>
        <taxon>Bacteria</taxon>
        <taxon>Pseudomonadati</taxon>
        <taxon>Pseudomonadota</taxon>
        <taxon>Alphaproteobacteria</taxon>
        <taxon>Caulobacterales</taxon>
        <taxon>Caulobacteraceae</taxon>
        <taxon>Phenylobacterium</taxon>
    </lineage>
</organism>